<evidence type="ECO:0000259" key="2">
    <source>
        <dbReference type="Pfam" id="PF00134"/>
    </source>
</evidence>
<accession>A0AA36IUC9</accession>
<dbReference type="CDD" id="cd20540">
    <property type="entry name" value="CYCLIN_CCNY_like"/>
    <property type="match status" value="1"/>
</dbReference>
<dbReference type="GO" id="GO:0019901">
    <property type="term" value="F:protein kinase binding"/>
    <property type="evidence" value="ECO:0007669"/>
    <property type="project" value="InterPro"/>
</dbReference>
<comment type="caution">
    <text evidence="3">The sequence shown here is derived from an EMBL/GenBank/DDBJ whole genome shotgun (WGS) entry which is preliminary data.</text>
</comment>
<dbReference type="SUPFAM" id="SSF47954">
    <property type="entry name" value="Cyclin-like"/>
    <property type="match status" value="1"/>
</dbReference>
<feature type="domain" description="Cyclin N-terminal" evidence="2">
    <location>
        <begin position="143"/>
        <end position="244"/>
    </location>
</feature>
<dbReference type="EMBL" id="CAUJNA010002435">
    <property type="protein sequence ID" value="CAJ1392879.1"/>
    <property type="molecule type" value="Genomic_DNA"/>
</dbReference>
<dbReference type="Pfam" id="PF00134">
    <property type="entry name" value="Cyclin_N"/>
    <property type="match status" value="1"/>
</dbReference>
<dbReference type="PANTHER" id="PTHR15615">
    <property type="match status" value="1"/>
</dbReference>
<evidence type="ECO:0000313" key="4">
    <source>
        <dbReference type="Proteomes" id="UP001178507"/>
    </source>
</evidence>
<dbReference type="Proteomes" id="UP001178507">
    <property type="component" value="Unassembled WGS sequence"/>
</dbReference>
<feature type="region of interest" description="Disordered" evidence="1">
    <location>
        <begin position="1"/>
        <end position="75"/>
    </location>
</feature>
<dbReference type="InterPro" id="IPR006671">
    <property type="entry name" value="Cyclin_N"/>
</dbReference>
<organism evidence="3 4">
    <name type="scientific">Effrenium voratum</name>
    <dbReference type="NCBI Taxonomy" id="2562239"/>
    <lineage>
        <taxon>Eukaryota</taxon>
        <taxon>Sar</taxon>
        <taxon>Alveolata</taxon>
        <taxon>Dinophyceae</taxon>
        <taxon>Suessiales</taxon>
        <taxon>Symbiodiniaceae</taxon>
        <taxon>Effrenium</taxon>
    </lineage>
</organism>
<dbReference type="InterPro" id="IPR013922">
    <property type="entry name" value="Cyclin_PHO80-like"/>
</dbReference>
<name>A0AA36IUC9_9DINO</name>
<gene>
    <name evidence="3" type="ORF">EVOR1521_LOCUS17868</name>
</gene>
<protein>
    <recommendedName>
        <fullName evidence="2">Cyclin N-terminal domain-containing protein</fullName>
    </recommendedName>
</protein>
<evidence type="ECO:0000313" key="3">
    <source>
        <dbReference type="EMBL" id="CAJ1392879.1"/>
    </source>
</evidence>
<reference evidence="3" key="1">
    <citation type="submission" date="2023-08" db="EMBL/GenBank/DDBJ databases">
        <authorList>
            <person name="Chen Y."/>
            <person name="Shah S."/>
            <person name="Dougan E. K."/>
            <person name="Thang M."/>
            <person name="Chan C."/>
        </authorList>
    </citation>
    <scope>NUCLEOTIDE SEQUENCE</scope>
</reference>
<dbReference type="PANTHER" id="PTHR15615:SF108">
    <property type="entry name" value="PROTEIN CNPPD1"/>
    <property type="match status" value="1"/>
</dbReference>
<sequence>MGAKTSRGLSPDQLKEPLLPSRSQEAFRGPGGTPSSTVSAPASFKAGKPRKTKDFIGAEISSTSSSSRPTFEPDVDPRLLSEEQTTHAISAQVADLLCRYVEEGKRKNQAKEGDEFHEDRFLRRRCSCFPCLPFPRRVPSPSKEAILDFLNKLSDSLYFCKQVVVLCAIYIERLLQRTDTVLTVGNWRSLVTAGMLVASKVWEDIHPWNADFEECLLEVAGIRYRSGALYRLESLFLEKLAWRVFVDGEVYAAYFFSLEEGRHREETLKASNSRPRYRRLQSDCGALSFMPIIEDEPMAESDTDIEKRIDVCGTLLRRALSSPRYDFPEMSSSRKSSLSEAKHLDGDCVQRSSSLEEIRSCWRLDAGNPLIGSLRHAPRALAPSKHILQTEEKLWAHRLATRTTELFGHRKISSEAHTLSGATGNQLQTELLQYLSKKRGEEIGGKTDISGKKDGELSLSMLEEAAMWTEVK</sequence>
<dbReference type="AlphaFoldDB" id="A0AA36IUC9"/>
<evidence type="ECO:0000256" key="1">
    <source>
        <dbReference type="SAM" id="MobiDB-lite"/>
    </source>
</evidence>
<proteinExistence type="predicted"/>
<dbReference type="Gene3D" id="1.10.472.10">
    <property type="entry name" value="Cyclin-like"/>
    <property type="match status" value="1"/>
</dbReference>
<keyword evidence="4" id="KW-1185">Reference proteome</keyword>
<dbReference type="InterPro" id="IPR036915">
    <property type="entry name" value="Cyclin-like_sf"/>
</dbReference>